<proteinExistence type="predicted"/>
<keyword evidence="1" id="KW-0472">Membrane</keyword>
<name>A0A8T4L5K5_9ARCH</name>
<dbReference type="AlphaFoldDB" id="A0A8T4L5K5"/>
<feature type="transmembrane region" description="Helical" evidence="1">
    <location>
        <begin position="60"/>
        <end position="82"/>
    </location>
</feature>
<comment type="caution">
    <text evidence="2">The sequence shown here is derived from an EMBL/GenBank/DDBJ whole genome shotgun (WGS) entry which is preliminary data.</text>
</comment>
<reference evidence="2" key="2">
    <citation type="submission" date="2021-05" db="EMBL/GenBank/DDBJ databases">
        <title>Protein family content uncovers lineage relationships and bacterial pathway maintenance mechanisms in DPANN archaea.</title>
        <authorList>
            <person name="Castelle C.J."/>
            <person name="Meheust R."/>
            <person name="Jaffe A.L."/>
            <person name="Seitz K."/>
            <person name="Gong X."/>
            <person name="Baker B.J."/>
            <person name="Banfield J.F."/>
        </authorList>
    </citation>
    <scope>NUCLEOTIDE SEQUENCE</scope>
    <source>
        <strain evidence="2">RIFCSPLOWO2_01_FULL_AR10_48_17</strain>
    </source>
</reference>
<feature type="transmembrane region" description="Helical" evidence="1">
    <location>
        <begin position="12"/>
        <end position="34"/>
    </location>
</feature>
<accession>A0A8T4L5K5</accession>
<evidence type="ECO:0000313" key="2">
    <source>
        <dbReference type="EMBL" id="MBS3061142.1"/>
    </source>
</evidence>
<organism evidence="2 3">
    <name type="scientific">Candidatus Iainarchaeum sp</name>
    <dbReference type="NCBI Taxonomy" id="3101447"/>
    <lineage>
        <taxon>Archaea</taxon>
        <taxon>Candidatus Iainarchaeota</taxon>
        <taxon>Candidatus Iainarchaeia</taxon>
        <taxon>Candidatus Iainarchaeales</taxon>
        <taxon>Candidatus Iainarchaeaceae</taxon>
        <taxon>Candidatus Iainarchaeum</taxon>
    </lineage>
</organism>
<dbReference type="EMBL" id="JAGVWC010000008">
    <property type="protein sequence ID" value="MBS3061142.1"/>
    <property type="molecule type" value="Genomic_DNA"/>
</dbReference>
<protein>
    <submittedName>
        <fullName evidence="2">Uncharacterized protein</fullName>
    </submittedName>
</protein>
<keyword evidence="1" id="KW-1133">Transmembrane helix</keyword>
<reference evidence="2" key="1">
    <citation type="submission" date="2021-03" db="EMBL/GenBank/DDBJ databases">
        <authorList>
            <person name="Jaffe A."/>
        </authorList>
    </citation>
    <scope>NUCLEOTIDE SEQUENCE</scope>
    <source>
        <strain evidence="2">RIFCSPLOWO2_01_FULL_AR10_48_17</strain>
    </source>
</reference>
<gene>
    <name evidence="2" type="ORF">J4215_01005</name>
</gene>
<sequence>MSFKPVDAEYNLTVFVFAFVVVLIVIVVFQPVFFQDLFEPFFDWLGLHGFWRVGLELAGFIFQQYGLLLLGLVVMYFGLVAFSKNTGSNSK</sequence>
<dbReference type="Proteomes" id="UP000675968">
    <property type="component" value="Unassembled WGS sequence"/>
</dbReference>
<evidence type="ECO:0000256" key="1">
    <source>
        <dbReference type="SAM" id="Phobius"/>
    </source>
</evidence>
<keyword evidence="1" id="KW-0812">Transmembrane</keyword>
<evidence type="ECO:0000313" key="3">
    <source>
        <dbReference type="Proteomes" id="UP000675968"/>
    </source>
</evidence>